<keyword evidence="2" id="KW-1185">Reference proteome</keyword>
<reference evidence="1" key="1">
    <citation type="submission" date="2021-06" db="EMBL/GenBank/DDBJ databases">
        <authorList>
            <person name="Kallberg Y."/>
            <person name="Tangrot J."/>
            <person name="Rosling A."/>
        </authorList>
    </citation>
    <scope>NUCLEOTIDE SEQUENCE</scope>
    <source>
        <strain evidence="1">CL356</strain>
    </source>
</reference>
<dbReference type="EMBL" id="CAJVPT010066571">
    <property type="protein sequence ID" value="CAG8773625.1"/>
    <property type="molecule type" value="Genomic_DNA"/>
</dbReference>
<organism evidence="1 2">
    <name type="scientific">Acaulospora colombiana</name>
    <dbReference type="NCBI Taxonomy" id="27376"/>
    <lineage>
        <taxon>Eukaryota</taxon>
        <taxon>Fungi</taxon>
        <taxon>Fungi incertae sedis</taxon>
        <taxon>Mucoromycota</taxon>
        <taxon>Glomeromycotina</taxon>
        <taxon>Glomeromycetes</taxon>
        <taxon>Diversisporales</taxon>
        <taxon>Acaulosporaceae</taxon>
        <taxon>Acaulospora</taxon>
    </lineage>
</organism>
<accession>A0ACA9R2B8</accession>
<gene>
    <name evidence="1" type="ORF">ACOLOM_LOCUS13960</name>
</gene>
<comment type="caution">
    <text evidence="1">The sequence shown here is derived from an EMBL/GenBank/DDBJ whole genome shotgun (WGS) entry which is preliminary data.</text>
</comment>
<feature type="non-terminal residue" evidence="1">
    <location>
        <position position="1"/>
    </location>
</feature>
<dbReference type="Proteomes" id="UP000789525">
    <property type="component" value="Unassembled WGS sequence"/>
</dbReference>
<proteinExistence type="predicted"/>
<evidence type="ECO:0000313" key="1">
    <source>
        <dbReference type="EMBL" id="CAG8773625.1"/>
    </source>
</evidence>
<protein>
    <submittedName>
        <fullName evidence="1">11741_t:CDS:1</fullName>
    </submittedName>
</protein>
<name>A0ACA9R2B8_9GLOM</name>
<evidence type="ECO:0000313" key="2">
    <source>
        <dbReference type="Proteomes" id="UP000789525"/>
    </source>
</evidence>
<sequence length="98" mass="10989">DEANKGKGKEFSPPSISLDSTIILTDRVKEWIEDDGVRSLYDPGEVTPYFHQVLRQLDMECYEIGENIKDIQERVDWVLGITGLNAYGAAEGRTLGQS</sequence>